<reference evidence="3 4" key="1">
    <citation type="submission" date="2020-12" db="EMBL/GenBank/DDBJ databases">
        <title>Metabolic potential, ecology and presence of endohyphal bacteria is reflected in genomic diversity of Mucoromycotina.</title>
        <authorList>
            <person name="Muszewska A."/>
            <person name="Okrasinska A."/>
            <person name="Steczkiewicz K."/>
            <person name="Drgas O."/>
            <person name="Orlowska M."/>
            <person name="Perlinska-Lenart U."/>
            <person name="Aleksandrzak-Piekarczyk T."/>
            <person name="Szatraj K."/>
            <person name="Zielenkiewicz U."/>
            <person name="Pilsyk S."/>
            <person name="Malc E."/>
            <person name="Mieczkowski P."/>
            <person name="Kruszewska J.S."/>
            <person name="Biernat P."/>
            <person name="Pawlowska J."/>
        </authorList>
    </citation>
    <scope>NUCLEOTIDE SEQUENCE [LARGE SCALE GENOMIC DNA]</scope>
    <source>
        <strain evidence="3 4">CBS 142.35</strain>
    </source>
</reference>
<evidence type="ECO:0000259" key="2">
    <source>
        <dbReference type="Pfam" id="PF20434"/>
    </source>
</evidence>
<dbReference type="PANTHER" id="PTHR48081">
    <property type="entry name" value="AB HYDROLASE SUPERFAMILY PROTEIN C4A8.06C"/>
    <property type="match status" value="1"/>
</dbReference>
<keyword evidence="1" id="KW-0378">Hydrolase</keyword>
<accession>A0A8H7S5U2</accession>
<dbReference type="Gene3D" id="3.40.50.1820">
    <property type="entry name" value="alpha/beta hydrolase"/>
    <property type="match status" value="1"/>
</dbReference>
<dbReference type="Proteomes" id="UP000646827">
    <property type="component" value="Unassembled WGS sequence"/>
</dbReference>
<organism evidence="3 4">
    <name type="scientific">Circinella minor</name>
    <dbReference type="NCBI Taxonomy" id="1195481"/>
    <lineage>
        <taxon>Eukaryota</taxon>
        <taxon>Fungi</taxon>
        <taxon>Fungi incertae sedis</taxon>
        <taxon>Mucoromycota</taxon>
        <taxon>Mucoromycotina</taxon>
        <taxon>Mucoromycetes</taxon>
        <taxon>Mucorales</taxon>
        <taxon>Lichtheimiaceae</taxon>
        <taxon>Circinella</taxon>
    </lineage>
</organism>
<dbReference type="PANTHER" id="PTHR48081:SF33">
    <property type="entry name" value="KYNURENINE FORMAMIDASE"/>
    <property type="match status" value="1"/>
</dbReference>
<sequence length="278" mass="31514">MSNNIQITHHYYTNEKAQFKELDLYIPLNNNTISKSPLLVFIHGGAWRSEDKADHVPLAQQLVAHGFPVALINYRLSLYEEDNKDKKLPPKVQHPMHIQDAKEAIDFLIQYGEKEACFNASKIYLIGHSAGAHIAMMLTLDPEYNCCETNQKVLGVIGAQGIYDIDLLSQDYPDYDFVPQAFGPDRSKYSIASPVTKKPMTKKIPAMLLVHSLDDTLINVGQANAMVNHLKDIANEKNDIKNNIIIELDKTSVKGDHYEMLYSKEFVDTIIHFVQKTQ</sequence>
<evidence type="ECO:0000256" key="1">
    <source>
        <dbReference type="ARBA" id="ARBA00022801"/>
    </source>
</evidence>
<gene>
    <name evidence="3" type="ORF">INT45_008297</name>
</gene>
<keyword evidence="4" id="KW-1185">Reference proteome</keyword>
<dbReference type="Pfam" id="PF20434">
    <property type="entry name" value="BD-FAE"/>
    <property type="match status" value="1"/>
</dbReference>
<feature type="domain" description="BD-FAE-like" evidence="2">
    <location>
        <begin position="22"/>
        <end position="230"/>
    </location>
</feature>
<dbReference type="InterPro" id="IPR029058">
    <property type="entry name" value="AB_hydrolase_fold"/>
</dbReference>
<evidence type="ECO:0000313" key="4">
    <source>
        <dbReference type="Proteomes" id="UP000646827"/>
    </source>
</evidence>
<name>A0A8H7S5U2_9FUNG</name>
<dbReference type="OrthoDB" id="6495301at2759"/>
<protein>
    <recommendedName>
        <fullName evidence="2">BD-FAE-like domain-containing protein</fullName>
    </recommendedName>
</protein>
<dbReference type="InterPro" id="IPR050300">
    <property type="entry name" value="GDXG_lipolytic_enzyme"/>
</dbReference>
<dbReference type="InterPro" id="IPR049492">
    <property type="entry name" value="BD-FAE-like_dom"/>
</dbReference>
<evidence type="ECO:0000313" key="3">
    <source>
        <dbReference type="EMBL" id="KAG2222633.1"/>
    </source>
</evidence>
<dbReference type="SUPFAM" id="SSF53474">
    <property type="entry name" value="alpha/beta-Hydrolases"/>
    <property type="match status" value="1"/>
</dbReference>
<comment type="caution">
    <text evidence="3">The sequence shown here is derived from an EMBL/GenBank/DDBJ whole genome shotgun (WGS) entry which is preliminary data.</text>
</comment>
<dbReference type="AlphaFoldDB" id="A0A8H7S5U2"/>
<dbReference type="GO" id="GO:0016787">
    <property type="term" value="F:hydrolase activity"/>
    <property type="evidence" value="ECO:0007669"/>
    <property type="project" value="UniProtKB-KW"/>
</dbReference>
<proteinExistence type="predicted"/>
<dbReference type="EMBL" id="JAEPRB010000078">
    <property type="protein sequence ID" value="KAG2222633.1"/>
    <property type="molecule type" value="Genomic_DNA"/>
</dbReference>